<accession>A0A920C5K1</accession>
<feature type="transmembrane region" description="Helical" evidence="5">
    <location>
        <begin position="20"/>
        <end position="42"/>
    </location>
</feature>
<dbReference type="PROSITE" id="PS51012">
    <property type="entry name" value="ABC_TM2"/>
    <property type="match status" value="1"/>
</dbReference>
<comment type="caution">
    <text evidence="7">The sequence shown here is derived from an EMBL/GenBank/DDBJ whole genome shotgun (WGS) entry which is preliminary data.</text>
</comment>
<dbReference type="InterPro" id="IPR047817">
    <property type="entry name" value="ABC2_TM_bact-type"/>
</dbReference>
<dbReference type="AlphaFoldDB" id="A0A920C5K1"/>
<keyword evidence="2 5" id="KW-0812">Transmembrane</keyword>
<feature type="transmembrane region" description="Helical" evidence="5">
    <location>
        <begin position="302"/>
        <end position="325"/>
    </location>
</feature>
<dbReference type="Proteomes" id="UP000676917">
    <property type="component" value="Unassembled WGS sequence"/>
</dbReference>
<dbReference type="InterPro" id="IPR013525">
    <property type="entry name" value="ABC2_TM"/>
</dbReference>
<evidence type="ECO:0000256" key="1">
    <source>
        <dbReference type="ARBA" id="ARBA00004141"/>
    </source>
</evidence>
<keyword evidence="4 5" id="KW-0472">Membrane</keyword>
<reference evidence="7" key="1">
    <citation type="submission" date="2021-03" db="EMBL/GenBank/DDBJ databases">
        <title>Antimicrobial resistance genes in bacteria isolated from Japanese honey, and their potential for conferring macrolide and lincosamide resistance in the American foulbrood pathogen Paenibacillus larvae.</title>
        <authorList>
            <person name="Okamoto M."/>
            <person name="Kumagai M."/>
            <person name="Kanamori H."/>
            <person name="Takamatsu D."/>
        </authorList>
    </citation>
    <scope>NUCLEOTIDE SEQUENCE</scope>
    <source>
        <strain evidence="7">J43TS3</strain>
    </source>
</reference>
<evidence type="ECO:0000256" key="2">
    <source>
        <dbReference type="ARBA" id="ARBA00022692"/>
    </source>
</evidence>
<dbReference type="InterPro" id="IPR052902">
    <property type="entry name" value="ABC-2_transporter"/>
</dbReference>
<dbReference type="Pfam" id="PF12698">
    <property type="entry name" value="ABC2_membrane_3"/>
    <property type="match status" value="1"/>
</dbReference>
<name>A0A920C5K1_9BACI</name>
<dbReference type="PANTHER" id="PTHR43027:SF1">
    <property type="entry name" value="DOXORUBICIN RESISTANCE ABC TRANSPORTER PERMEASE PROTEIN DRRC-RELATED"/>
    <property type="match status" value="1"/>
</dbReference>
<evidence type="ECO:0000313" key="8">
    <source>
        <dbReference type="Proteomes" id="UP000676917"/>
    </source>
</evidence>
<comment type="subcellular location">
    <subcellularLocation>
        <location evidence="1">Membrane</location>
        <topology evidence="1">Multi-pass membrane protein</topology>
    </subcellularLocation>
</comment>
<evidence type="ECO:0000256" key="3">
    <source>
        <dbReference type="ARBA" id="ARBA00022989"/>
    </source>
</evidence>
<dbReference type="EMBL" id="BORP01000001">
    <property type="protein sequence ID" value="GIO25618.1"/>
    <property type="molecule type" value="Genomic_DNA"/>
</dbReference>
<evidence type="ECO:0000256" key="4">
    <source>
        <dbReference type="ARBA" id="ARBA00023136"/>
    </source>
</evidence>
<dbReference type="GO" id="GO:0140359">
    <property type="term" value="F:ABC-type transporter activity"/>
    <property type="evidence" value="ECO:0007669"/>
    <property type="project" value="InterPro"/>
</dbReference>
<feature type="transmembrane region" description="Helical" evidence="5">
    <location>
        <begin position="337"/>
        <end position="356"/>
    </location>
</feature>
<feature type="domain" description="ABC transmembrane type-2" evidence="6">
    <location>
        <begin position="187"/>
        <end position="416"/>
    </location>
</feature>
<sequence>MLWNIIKKQGLIFFRNPQELLLLIALPMVLITILGTALSGFMEAGSSPITVKIALIENESEPEQVDRFLHEIEKELPPNVLVGIEENINQSMPITALKEVFTDESMKDFVELDYVNPSDRDKVLKDNTYTSIIEVPKNFTYELLKYIVLGESEQPSLKINLNEGSHVGAGIVNNILTQFQDQLSLGVFLDKNGIDPSVIAVSNETVVGKMTTIDEKGSISSQAYYSIGMVVMNVLYIAGSIGSHAFREKRSNVFDRIIISDVSGWVYFIGVLLSGTIFAFMQTIIVFTFSWLVFGIVWPDLIAFFATTLAFSFSVGGLAVLLSAISYRINSVSITSFFSSVVVTLLSVLGGSFFPIGDFLPFFQAIGNITPNGASMSAYISILRGDSLLDIGDHLIFLLLFAFSLVIVAALCFPKRRISK</sequence>
<evidence type="ECO:0000259" key="6">
    <source>
        <dbReference type="PROSITE" id="PS51012"/>
    </source>
</evidence>
<feature type="transmembrane region" description="Helical" evidence="5">
    <location>
        <begin position="266"/>
        <end position="296"/>
    </location>
</feature>
<dbReference type="GO" id="GO:0016020">
    <property type="term" value="C:membrane"/>
    <property type="evidence" value="ECO:0007669"/>
    <property type="project" value="UniProtKB-SubCell"/>
</dbReference>
<evidence type="ECO:0000256" key="5">
    <source>
        <dbReference type="SAM" id="Phobius"/>
    </source>
</evidence>
<organism evidence="7 8">
    <name type="scientific">Ornithinibacillus bavariensis</name>
    <dbReference type="NCBI Taxonomy" id="545502"/>
    <lineage>
        <taxon>Bacteria</taxon>
        <taxon>Bacillati</taxon>
        <taxon>Bacillota</taxon>
        <taxon>Bacilli</taxon>
        <taxon>Bacillales</taxon>
        <taxon>Bacillaceae</taxon>
        <taxon>Ornithinibacillus</taxon>
    </lineage>
</organism>
<gene>
    <name evidence="7" type="primary">yfiM</name>
    <name evidence="7" type="ORF">J43TS3_02290</name>
</gene>
<proteinExistence type="predicted"/>
<keyword evidence="8" id="KW-1185">Reference proteome</keyword>
<feature type="transmembrane region" description="Helical" evidence="5">
    <location>
        <begin position="223"/>
        <end position="246"/>
    </location>
</feature>
<evidence type="ECO:0000313" key="7">
    <source>
        <dbReference type="EMBL" id="GIO25618.1"/>
    </source>
</evidence>
<keyword evidence="3 5" id="KW-1133">Transmembrane helix</keyword>
<feature type="transmembrane region" description="Helical" evidence="5">
    <location>
        <begin position="395"/>
        <end position="413"/>
    </location>
</feature>
<dbReference type="PANTHER" id="PTHR43027">
    <property type="entry name" value="DOXORUBICIN RESISTANCE ABC TRANSPORTER PERMEASE PROTEIN DRRC-RELATED"/>
    <property type="match status" value="1"/>
</dbReference>
<protein>
    <submittedName>
        <fullName evidence="7">Transport permease YfiM</fullName>
    </submittedName>
</protein>